<dbReference type="GO" id="GO:0000105">
    <property type="term" value="P:L-histidine biosynthetic process"/>
    <property type="evidence" value="ECO:0007669"/>
    <property type="project" value="UniProtKB-UniRule"/>
</dbReference>
<dbReference type="InterPro" id="IPR041715">
    <property type="entry name" value="HisRS-like_core"/>
</dbReference>
<reference evidence="10 11" key="1">
    <citation type="submission" date="2019-03" db="EMBL/GenBank/DDBJ databases">
        <title>Genomic Encyclopedia of Type Strains, Phase IV (KMG-IV): sequencing the most valuable type-strain genomes for metagenomic binning, comparative biology and taxonomic classification.</title>
        <authorList>
            <person name="Goeker M."/>
        </authorList>
    </citation>
    <scope>NUCLEOTIDE SEQUENCE [LARGE SCALE GENOMIC DNA]</scope>
    <source>
        <strain evidence="10 11">DSM 23344</strain>
    </source>
</reference>
<evidence type="ECO:0000256" key="6">
    <source>
        <dbReference type="ARBA" id="ARBA00022490"/>
    </source>
</evidence>
<evidence type="ECO:0000256" key="4">
    <source>
        <dbReference type="ARBA" id="ARBA00011496"/>
    </source>
</evidence>
<dbReference type="InterPro" id="IPR045864">
    <property type="entry name" value="aa-tRNA-synth_II/BPL/LPL"/>
</dbReference>
<evidence type="ECO:0000313" key="11">
    <source>
        <dbReference type="Proteomes" id="UP000294980"/>
    </source>
</evidence>
<comment type="caution">
    <text evidence="10">The sequence shown here is derived from an EMBL/GenBank/DDBJ whole genome shotgun (WGS) entry which is preliminary data.</text>
</comment>
<comment type="miscellaneous">
    <text evidence="8">This function is generally fulfilled by the C-terminal part of HisG, which is missing in some bacteria such as this one.</text>
</comment>
<evidence type="ECO:0000256" key="2">
    <source>
        <dbReference type="ARBA" id="ARBA00004667"/>
    </source>
</evidence>
<evidence type="ECO:0000256" key="3">
    <source>
        <dbReference type="ARBA" id="ARBA00005539"/>
    </source>
</evidence>
<dbReference type="GO" id="GO:0016757">
    <property type="term" value="F:glycosyltransferase activity"/>
    <property type="evidence" value="ECO:0007669"/>
    <property type="project" value="UniProtKB-KW"/>
</dbReference>
<dbReference type="PANTHER" id="PTHR43707">
    <property type="entry name" value="HISTIDYL-TRNA SYNTHETASE"/>
    <property type="match status" value="1"/>
</dbReference>
<evidence type="ECO:0000256" key="5">
    <source>
        <dbReference type="ARBA" id="ARBA00020397"/>
    </source>
</evidence>
<evidence type="ECO:0000259" key="9">
    <source>
        <dbReference type="Pfam" id="PF13393"/>
    </source>
</evidence>
<protein>
    <recommendedName>
        <fullName evidence="5 8">ATP phosphoribosyltransferase regulatory subunit</fullName>
    </recommendedName>
</protein>
<feature type="domain" description="Class II Histidinyl-tRNA synthetase (HisRS)-like catalytic core" evidence="9">
    <location>
        <begin position="15"/>
        <end position="326"/>
    </location>
</feature>
<keyword evidence="10" id="KW-0808">Transferase</keyword>
<comment type="similarity">
    <text evidence="3 8">Belongs to the class-II aminoacyl-tRNA synthetase family. HisZ subfamily.</text>
</comment>
<dbReference type="SUPFAM" id="SSF55681">
    <property type="entry name" value="Class II aaRS and biotin synthetases"/>
    <property type="match status" value="1"/>
</dbReference>
<dbReference type="CDD" id="cd00773">
    <property type="entry name" value="HisRS-like_core"/>
    <property type="match status" value="1"/>
</dbReference>
<keyword evidence="8" id="KW-0028">Amino-acid biosynthesis</keyword>
<dbReference type="RefSeq" id="WP_117318729.1">
    <property type="nucleotide sequence ID" value="NZ_QQSW01000015.1"/>
</dbReference>
<dbReference type="GO" id="GO:0005737">
    <property type="term" value="C:cytoplasm"/>
    <property type="evidence" value="ECO:0007669"/>
    <property type="project" value="UniProtKB-SubCell"/>
</dbReference>
<dbReference type="InterPro" id="IPR004516">
    <property type="entry name" value="HisRS/HisZ"/>
</dbReference>
<name>A0A4R2KPK5_9GAMM</name>
<comment type="subcellular location">
    <subcellularLocation>
        <location evidence="1 8">Cytoplasm</location>
    </subcellularLocation>
</comment>
<organism evidence="10 11">
    <name type="scientific">Chromatocurvus halotolerans</name>
    <dbReference type="NCBI Taxonomy" id="1132028"/>
    <lineage>
        <taxon>Bacteria</taxon>
        <taxon>Pseudomonadati</taxon>
        <taxon>Pseudomonadota</taxon>
        <taxon>Gammaproteobacteria</taxon>
        <taxon>Cellvibrionales</taxon>
        <taxon>Halieaceae</taxon>
        <taxon>Chromatocurvus</taxon>
    </lineage>
</organism>
<accession>A0A4R2KPK5</accession>
<dbReference type="UniPathway" id="UPA00031">
    <property type="reaction ID" value="UER00006"/>
</dbReference>
<dbReference type="NCBIfam" id="NF009086">
    <property type="entry name" value="PRK12421.1"/>
    <property type="match status" value="1"/>
</dbReference>
<evidence type="ECO:0000256" key="8">
    <source>
        <dbReference type="HAMAP-Rule" id="MF_00125"/>
    </source>
</evidence>
<keyword evidence="6 8" id="KW-0963">Cytoplasm</keyword>
<dbReference type="InterPro" id="IPR004517">
    <property type="entry name" value="HisZ"/>
</dbReference>
<evidence type="ECO:0000256" key="1">
    <source>
        <dbReference type="ARBA" id="ARBA00004496"/>
    </source>
</evidence>
<sequence>MGHETSTDRWQLPDGVDELLPDRAAALEALRRRLLDLYRGWGYQLVIPPLMEFTDSLLEGVGADLDTLTFKMPDQPSGRTLGVRADITPQVARIDAHSLADEGVSRLCYTGSTLHARQKSLLASRSPVQAGAEIFGEAALAADIEVIHLMLATLRAAGISDRDMTLDLGHGDVCGRLLQSLALDDPREAAVFDALQRKSRPDLLQALSGVASEPREALLALIGMHGGNDALERAEALLSPVAPGIDEALRTLREVSAQIAAAHPEVNIYFDLAELRGYHYHTGIVFAAYVPGYGEAVANGGRYDNVGRAYGRARPATGFATDLKTLVQLQVAGPAPVSCIHAPVSTDPALAAAVCGLRDAGEIVITSLTGEKDPRCSRELVQRDGEWTVQALETASNHRTD</sequence>
<dbReference type="GO" id="GO:0004821">
    <property type="term" value="F:histidine-tRNA ligase activity"/>
    <property type="evidence" value="ECO:0007669"/>
    <property type="project" value="TreeGrafter"/>
</dbReference>
<dbReference type="Pfam" id="PF13393">
    <property type="entry name" value="tRNA-synt_His"/>
    <property type="match status" value="1"/>
</dbReference>
<dbReference type="EMBL" id="SLWX01000012">
    <property type="protein sequence ID" value="TCO74692.1"/>
    <property type="molecule type" value="Genomic_DNA"/>
</dbReference>
<dbReference type="GO" id="GO:0006427">
    <property type="term" value="P:histidyl-tRNA aminoacylation"/>
    <property type="evidence" value="ECO:0007669"/>
    <property type="project" value="TreeGrafter"/>
</dbReference>
<keyword evidence="10" id="KW-0328">Glycosyltransferase</keyword>
<dbReference type="AlphaFoldDB" id="A0A4R2KPK5"/>
<evidence type="ECO:0000313" key="10">
    <source>
        <dbReference type="EMBL" id="TCO74692.1"/>
    </source>
</evidence>
<proteinExistence type="inferred from homology"/>
<dbReference type="OrthoDB" id="9769617at2"/>
<dbReference type="HAMAP" id="MF_00125">
    <property type="entry name" value="HisZ"/>
    <property type="match status" value="1"/>
</dbReference>
<keyword evidence="11" id="KW-1185">Reference proteome</keyword>
<comment type="subunit">
    <text evidence="4 8">Heteromultimer composed of HisG and HisZ subunits.</text>
</comment>
<keyword evidence="8" id="KW-0368">Histidine biosynthesis</keyword>
<gene>
    <name evidence="8" type="primary">hisZ</name>
    <name evidence="10" type="ORF">EV688_11251</name>
</gene>
<comment type="pathway">
    <text evidence="2 8">Amino-acid biosynthesis; L-histidine biosynthesis; L-histidine from 5-phospho-alpha-D-ribose 1-diphosphate: step 1/9.</text>
</comment>
<dbReference type="NCBIfam" id="TIGR00443">
    <property type="entry name" value="hisZ_biosyn_reg"/>
    <property type="match status" value="1"/>
</dbReference>
<dbReference type="NCBIfam" id="NF008935">
    <property type="entry name" value="PRK12292.1-1"/>
    <property type="match status" value="1"/>
</dbReference>
<comment type="function">
    <text evidence="7 8">Required for the first step of histidine biosynthesis. May allow the feedback regulation of ATP phosphoribosyltransferase activity by histidine.</text>
</comment>
<dbReference type="Proteomes" id="UP000294980">
    <property type="component" value="Unassembled WGS sequence"/>
</dbReference>
<dbReference type="PANTHER" id="PTHR43707:SF1">
    <property type="entry name" value="HISTIDINE--TRNA LIGASE, MITOCHONDRIAL-RELATED"/>
    <property type="match status" value="1"/>
</dbReference>
<dbReference type="Gene3D" id="3.30.930.10">
    <property type="entry name" value="Bira Bifunctional Protein, Domain 2"/>
    <property type="match status" value="1"/>
</dbReference>
<evidence type="ECO:0000256" key="7">
    <source>
        <dbReference type="ARBA" id="ARBA00025246"/>
    </source>
</evidence>